<organism evidence="1 2">
    <name type="scientific">Naganishia vaughanmartiniae</name>
    <dbReference type="NCBI Taxonomy" id="1424756"/>
    <lineage>
        <taxon>Eukaryota</taxon>
        <taxon>Fungi</taxon>
        <taxon>Dikarya</taxon>
        <taxon>Basidiomycota</taxon>
        <taxon>Agaricomycotina</taxon>
        <taxon>Tremellomycetes</taxon>
        <taxon>Filobasidiales</taxon>
        <taxon>Filobasidiaceae</taxon>
        <taxon>Naganishia</taxon>
    </lineage>
</organism>
<sequence>MPRNLLSRSSAGQGSASNAYSSPHISPKDLSPSRFENGQPIPSASYYPPTWEAHPILPAPLRRPEKYRKSPFPGRHSWPTLPNAIIDGALGDGRGWGGKGPARSDTSVFPGVDSWPTPFVGMTQTPTPMATPTPVTLPLPTAMTFRPTPISSATPYTPSPYGPMQAAYPPPAQQHQQQHENDDDSSLYNLVCCGKRKKQKRTVGQRSTV</sequence>
<evidence type="ECO:0000313" key="1">
    <source>
        <dbReference type="EMBL" id="KAJ9117445.1"/>
    </source>
</evidence>
<dbReference type="EMBL" id="JASBWU010000012">
    <property type="protein sequence ID" value="KAJ9117445.1"/>
    <property type="molecule type" value="Genomic_DNA"/>
</dbReference>
<name>A0ACC2X081_9TREE</name>
<gene>
    <name evidence="1" type="ORF">QFC22_004295</name>
</gene>
<proteinExistence type="predicted"/>
<accession>A0ACC2X081</accession>
<keyword evidence="2" id="KW-1185">Reference proteome</keyword>
<reference evidence="1" key="1">
    <citation type="submission" date="2023-04" db="EMBL/GenBank/DDBJ databases">
        <title>Draft Genome sequencing of Naganishia species isolated from polar environments using Oxford Nanopore Technology.</title>
        <authorList>
            <person name="Leo P."/>
            <person name="Venkateswaran K."/>
        </authorList>
    </citation>
    <scope>NUCLEOTIDE SEQUENCE</scope>
    <source>
        <strain evidence="1">MNA-CCFEE 5425</strain>
    </source>
</reference>
<comment type="caution">
    <text evidence="1">The sequence shown here is derived from an EMBL/GenBank/DDBJ whole genome shotgun (WGS) entry which is preliminary data.</text>
</comment>
<dbReference type="Proteomes" id="UP001243375">
    <property type="component" value="Unassembled WGS sequence"/>
</dbReference>
<protein>
    <submittedName>
        <fullName evidence="1">Uncharacterized protein</fullName>
    </submittedName>
</protein>
<evidence type="ECO:0000313" key="2">
    <source>
        <dbReference type="Proteomes" id="UP001243375"/>
    </source>
</evidence>